<dbReference type="SUPFAM" id="SSF51395">
    <property type="entry name" value="FMN-linked oxidoreductases"/>
    <property type="match status" value="1"/>
</dbReference>
<keyword evidence="3" id="KW-1185">Reference proteome</keyword>
<proteinExistence type="predicted"/>
<evidence type="ECO:0000313" key="2">
    <source>
        <dbReference type="EMBL" id="MFB5681536.1"/>
    </source>
</evidence>
<dbReference type="InterPro" id="IPR013785">
    <property type="entry name" value="Aldolase_TIM"/>
</dbReference>
<dbReference type="EMBL" id="JBHILM010000011">
    <property type="protein sequence ID" value="MFB5681536.1"/>
    <property type="molecule type" value="Genomic_DNA"/>
</dbReference>
<dbReference type="RefSeq" id="WP_375525323.1">
    <property type="nucleotide sequence ID" value="NZ_JBHILM010000011.1"/>
</dbReference>
<dbReference type="Proteomes" id="UP001580407">
    <property type="component" value="Unassembled WGS sequence"/>
</dbReference>
<sequence>MTNSNSVQALFQPFSINNMTLSNRVVMAPMTRQFSPEGVPGDDVAAYYRRRAENGVGLIVTEGTIINHPDSSNQENVPHFYGEEALNGWANVVAEVHKAGGRIIPQIWHMGARGHVGDYTEAEIAEIVEAFAQAAADAKRVGFDGIELHGAHGYLIDQFFWNKTNPRTDRYGGDLVERTRFAVEVIEACRRAVGPDFPIVLRFSQWKGSDYSAKLATTPAELEQFLAPLTAAGVDVFHCSTRRFWEPEFEGSDMNLAGWTKKLTGKPTITVGSVGLDSEFMALLTEGKGAGTTNIDGLIERLERGEFDLVAIGRALLADPAWVSKIRDGRIDELSPFSPDALKTLY</sequence>
<accession>A0ABV5BAD3</accession>
<dbReference type="PANTHER" id="PTHR22893:SF55">
    <property type="entry name" value="OXIDOREDUCTASE-RELATED"/>
    <property type="match status" value="1"/>
</dbReference>
<dbReference type="Gene3D" id="3.20.20.70">
    <property type="entry name" value="Aldolase class I"/>
    <property type="match status" value="1"/>
</dbReference>
<dbReference type="PANTHER" id="PTHR22893">
    <property type="entry name" value="NADH OXIDOREDUCTASE-RELATED"/>
    <property type="match status" value="1"/>
</dbReference>
<protein>
    <submittedName>
        <fullName evidence="2">NADH:flavin oxidoreductase</fullName>
    </submittedName>
</protein>
<organism evidence="2 3">
    <name type="scientific">Paenibacillus terreus</name>
    <dbReference type="NCBI Taxonomy" id="1387834"/>
    <lineage>
        <taxon>Bacteria</taxon>
        <taxon>Bacillati</taxon>
        <taxon>Bacillota</taxon>
        <taxon>Bacilli</taxon>
        <taxon>Bacillales</taxon>
        <taxon>Paenibacillaceae</taxon>
        <taxon>Paenibacillus</taxon>
    </lineage>
</organism>
<dbReference type="CDD" id="cd04747">
    <property type="entry name" value="OYE_like_5_FMN"/>
    <property type="match status" value="1"/>
</dbReference>
<comment type="caution">
    <text evidence="2">The sequence shown here is derived from an EMBL/GenBank/DDBJ whole genome shotgun (WGS) entry which is preliminary data.</text>
</comment>
<evidence type="ECO:0000259" key="1">
    <source>
        <dbReference type="Pfam" id="PF00724"/>
    </source>
</evidence>
<name>A0ABV5BAD3_9BACL</name>
<reference evidence="2 3" key="1">
    <citation type="submission" date="2024-09" db="EMBL/GenBank/DDBJ databases">
        <authorList>
            <person name="Ruan L."/>
        </authorList>
    </citation>
    <scope>NUCLEOTIDE SEQUENCE [LARGE SCALE GENOMIC DNA]</scope>
    <source>
        <strain evidence="2 3">D33</strain>
    </source>
</reference>
<dbReference type="InterPro" id="IPR045247">
    <property type="entry name" value="Oye-like"/>
</dbReference>
<feature type="domain" description="NADH:flavin oxidoreductase/NADH oxidase N-terminal" evidence="1">
    <location>
        <begin position="10"/>
        <end position="114"/>
    </location>
</feature>
<dbReference type="InterPro" id="IPR001155">
    <property type="entry name" value="OxRdtase_FMN_N"/>
</dbReference>
<evidence type="ECO:0000313" key="3">
    <source>
        <dbReference type="Proteomes" id="UP001580407"/>
    </source>
</evidence>
<gene>
    <name evidence="2" type="ORF">ACE3NQ_11485</name>
</gene>
<feature type="domain" description="NADH:flavin oxidoreductase/NADH oxidase N-terminal" evidence="1">
    <location>
        <begin position="120"/>
        <end position="332"/>
    </location>
</feature>
<dbReference type="Pfam" id="PF00724">
    <property type="entry name" value="Oxidored_FMN"/>
    <property type="match status" value="2"/>
</dbReference>